<dbReference type="EMBL" id="LT906555">
    <property type="protein sequence ID" value="SNW62368.1"/>
    <property type="molecule type" value="Genomic_DNA"/>
</dbReference>
<reference evidence="2" key="1">
    <citation type="submission" date="2017-08" db="EMBL/GenBank/DDBJ databases">
        <authorList>
            <consortium name="Urmite Genomes"/>
        </authorList>
    </citation>
    <scope>NUCLEOTIDE SEQUENCE [LARGE SCALE GENOMIC DNA]</scope>
    <source>
        <strain evidence="2">IHUMI-LCC2</strain>
    </source>
</reference>
<name>A0A2I2L4B1_9VIRU</name>
<evidence type="ECO:0000313" key="3">
    <source>
        <dbReference type="Proteomes" id="UP000236316"/>
    </source>
</evidence>
<keyword evidence="1" id="KW-0472">Membrane</keyword>
<keyword evidence="1" id="KW-1133">Transmembrane helix</keyword>
<gene>
    <name evidence="2" type="ORF">ORPV_464</name>
</gene>
<keyword evidence="3" id="KW-1185">Reference proteome</keyword>
<sequence>MLTSTLLFASAISLGKGLYNHGIMNNNMNEINASFLSHEKKMKGEIRKGQYLLEYKLNKNEGEYVKTFKCYDFRVETSQPVYVNVGKHGPLVPIGGGSYTTRNKVADLLVYKLNNVNSGFCYKLHPYYNEAEKRKTLPYERALDYAKDKYGVKLSKYGIVSSNVELNIGEDLNTIYLYGKDGKNGKFDIDLLCNNKEHLIMCKSHQYTFPYYVMSAAFFTFAILPFISV</sequence>
<keyword evidence="1 2" id="KW-0812">Transmembrane</keyword>
<proteinExistence type="predicted"/>
<evidence type="ECO:0000313" key="2">
    <source>
        <dbReference type="EMBL" id="SNW62368.1"/>
    </source>
</evidence>
<evidence type="ECO:0000256" key="1">
    <source>
        <dbReference type="SAM" id="Phobius"/>
    </source>
</evidence>
<dbReference type="GeneID" id="35382255"/>
<dbReference type="Proteomes" id="UP000236316">
    <property type="component" value="Segment"/>
</dbReference>
<organism evidence="2">
    <name type="scientific">Orpheovirus IHUMI-LCC2</name>
    <dbReference type="NCBI Taxonomy" id="2023057"/>
    <lineage>
        <taxon>Viruses</taxon>
        <taxon>Varidnaviria</taxon>
        <taxon>Bamfordvirae</taxon>
        <taxon>Nucleocytoviricota</taxon>
        <taxon>Megaviricetes</taxon>
        <taxon>Pimascovirales</taxon>
        <taxon>Ocovirineae</taxon>
        <taxon>Orpheoviridae</taxon>
        <taxon>Alphaorpheovirus</taxon>
        <taxon>Alphaorpheovirus massiliense</taxon>
    </lineage>
</organism>
<accession>A0A2I2L4B1</accession>
<dbReference type="KEGG" id="vg:35382255"/>
<protein>
    <submittedName>
        <fullName evidence="2">Transmembrane domain-containing protein</fullName>
    </submittedName>
</protein>
<feature type="transmembrane region" description="Helical" evidence="1">
    <location>
        <begin position="209"/>
        <end position="227"/>
    </location>
</feature>
<dbReference type="RefSeq" id="YP_009448670.1">
    <property type="nucleotide sequence ID" value="NC_036594.1"/>
</dbReference>